<dbReference type="EMBL" id="MGJP01000011">
    <property type="protein sequence ID" value="OGN10289.1"/>
    <property type="molecule type" value="Genomic_DNA"/>
</dbReference>
<evidence type="ECO:0000313" key="3">
    <source>
        <dbReference type="Proteomes" id="UP000177167"/>
    </source>
</evidence>
<reference evidence="2 3" key="1">
    <citation type="journal article" date="2016" name="Nat. Commun.">
        <title>Thousands of microbial genomes shed light on interconnected biogeochemical processes in an aquifer system.</title>
        <authorList>
            <person name="Anantharaman K."/>
            <person name="Brown C.T."/>
            <person name="Hug L.A."/>
            <person name="Sharon I."/>
            <person name="Castelle C.J."/>
            <person name="Probst A.J."/>
            <person name="Thomas B.C."/>
            <person name="Singh A."/>
            <person name="Wilkins M.J."/>
            <person name="Karaoz U."/>
            <person name="Brodie E.L."/>
            <person name="Williams K.H."/>
            <person name="Hubbard S.S."/>
            <person name="Banfield J.F."/>
        </authorList>
    </citation>
    <scope>NUCLEOTIDE SEQUENCE [LARGE SCALE GENOMIC DNA]</scope>
</reference>
<dbReference type="AlphaFoldDB" id="A0A1F8FDE1"/>
<dbReference type="InterPro" id="IPR043735">
    <property type="entry name" value="DUF5680"/>
</dbReference>
<gene>
    <name evidence="2" type="ORF">A3J46_00645</name>
</gene>
<sequence length="171" mass="19882">MEVAERIALIEKAEAFFFDAARWGWASGQAYPTVKETQFMKEKSWRHEGVGTFWGFVFEDTYRTFEGSRVSEGQKKISYMDRPIWYMNYGGWYDKEVIPFLKEALMEAYVQEAFCGGRGQPSFTSNEKYPGLLYVNPRHNYSFRLLRGIESVTDPFGKLRGTHDFFGGLLV</sequence>
<dbReference type="Proteomes" id="UP000177167">
    <property type="component" value="Unassembled WGS sequence"/>
</dbReference>
<protein>
    <recommendedName>
        <fullName evidence="1">DUF5680 domain-containing protein</fullName>
    </recommendedName>
</protein>
<feature type="domain" description="DUF5680" evidence="1">
    <location>
        <begin position="65"/>
        <end position="117"/>
    </location>
</feature>
<organism evidence="2 3">
    <name type="scientific">Candidatus Yanofskybacteria bacterium RIFCSPHIGHO2_02_FULL_41_11</name>
    <dbReference type="NCBI Taxonomy" id="1802675"/>
    <lineage>
        <taxon>Bacteria</taxon>
        <taxon>Candidatus Yanofskyibacteriota</taxon>
    </lineage>
</organism>
<name>A0A1F8FDE1_9BACT</name>
<comment type="caution">
    <text evidence="2">The sequence shown here is derived from an EMBL/GenBank/DDBJ whole genome shotgun (WGS) entry which is preliminary data.</text>
</comment>
<proteinExistence type="predicted"/>
<dbReference type="Pfam" id="PF18931">
    <property type="entry name" value="DUF5680"/>
    <property type="match status" value="1"/>
</dbReference>
<accession>A0A1F8FDE1</accession>
<evidence type="ECO:0000259" key="1">
    <source>
        <dbReference type="Pfam" id="PF18931"/>
    </source>
</evidence>
<evidence type="ECO:0000313" key="2">
    <source>
        <dbReference type="EMBL" id="OGN10289.1"/>
    </source>
</evidence>